<proteinExistence type="predicted"/>
<feature type="compositionally biased region" description="Pro residues" evidence="1">
    <location>
        <begin position="265"/>
        <end position="274"/>
    </location>
</feature>
<protein>
    <submittedName>
        <fullName evidence="2">Uncharacterized protein</fullName>
    </submittedName>
</protein>
<evidence type="ECO:0000313" key="2">
    <source>
        <dbReference type="EMBL" id="RSL83822.1"/>
    </source>
</evidence>
<accession>A0A428S1W8</accession>
<organism evidence="2 3">
    <name type="scientific">Fusarium ambrosium</name>
    <dbReference type="NCBI Taxonomy" id="131363"/>
    <lineage>
        <taxon>Eukaryota</taxon>
        <taxon>Fungi</taxon>
        <taxon>Dikarya</taxon>
        <taxon>Ascomycota</taxon>
        <taxon>Pezizomycotina</taxon>
        <taxon>Sordariomycetes</taxon>
        <taxon>Hypocreomycetidae</taxon>
        <taxon>Hypocreales</taxon>
        <taxon>Nectriaceae</taxon>
        <taxon>Fusarium</taxon>
        <taxon>Fusarium solani species complex</taxon>
    </lineage>
</organism>
<dbReference type="Proteomes" id="UP000288429">
    <property type="component" value="Unassembled WGS sequence"/>
</dbReference>
<name>A0A428S1W8_9HYPO</name>
<keyword evidence="3" id="KW-1185">Reference proteome</keyword>
<dbReference type="AlphaFoldDB" id="A0A428S1W8"/>
<evidence type="ECO:0000313" key="3">
    <source>
        <dbReference type="Proteomes" id="UP000288429"/>
    </source>
</evidence>
<feature type="region of interest" description="Disordered" evidence="1">
    <location>
        <begin position="240"/>
        <end position="274"/>
    </location>
</feature>
<comment type="caution">
    <text evidence="2">The sequence shown here is derived from an EMBL/GenBank/DDBJ whole genome shotgun (WGS) entry which is preliminary data.</text>
</comment>
<sequence length="274" mass="30368">MIPDSPAPYTPLTRCIYRYRWALLQAENRHPTLTELLHFFNCTHWDHYPRESPPSQVLIALAERVGCGRLRDAPHPADGIAALDPQRYRTHTFPSALLHASTPPRLPPAVSGAVTVLVTTWLTALCNTSPCCHVAVPCCMIFQAHGSHKFLLDFRIFTTLDLFWHPLRLHSIPFLASTPVPGPITCDEPSSSSACISVNIIAFASLATSPCLAYHQPRMGTPLALRSLTFTLQALFASPGEEPRHHIEPSTRPPRRASSSSRSQPPSPTYPVYR</sequence>
<reference evidence="2 3" key="1">
    <citation type="submission" date="2017-06" db="EMBL/GenBank/DDBJ databases">
        <title>Cmopartive genomic analysis of Ambrosia Fusariam Clade fungi.</title>
        <authorList>
            <person name="Stajich J.E."/>
            <person name="Carrillo J."/>
            <person name="Kijimoto T."/>
            <person name="Eskalen A."/>
            <person name="O'Donnell K."/>
            <person name="Kasson M."/>
        </authorList>
    </citation>
    <scope>NUCLEOTIDE SEQUENCE [LARGE SCALE GENOMIC DNA]</scope>
    <source>
        <strain evidence="2 3">NRRL 20438</strain>
    </source>
</reference>
<dbReference type="EMBL" id="NIZV01000633">
    <property type="protein sequence ID" value="RSL83822.1"/>
    <property type="molecule type" value="Genomic_DNA"/>
</dbReference>
<gene>
    <name evidence="2" type="ORF">CDV31_016782</name>
</gene>
<evidence type="ECO:0000256" key="1">
    <source>
        <dbReference type="SAM" id="MobiDB-lite"/>
    </source>
</evidence>